<dbReference type="InterPro" id="IPR016167">
    <property type="entry name" value="FAD-bd_PCMH_sub1"/>
</dbReference>
<dbReference type="KEGG" id="tep:TepRe1_0695"/>
<dbReference type="InterPro" id="IPR011601">
    <property type="entry name" value="MurB_C"/>
</dbReference>
<evidence type="ECO:0000256" key="14">
    <source>
        <dbReference type="ARBA" id="ARBA00023316"/>
    </source>
</evidence>
<keyword evidence="8 16" id="KW-0274">FAD</keyword>
<dbReference type="InterPro" id="IPR016169">
    <property type="entry name" value="FAD-bd_PCMH_sub2"/>
</dbReference>
<evidence type="ECO:0000256" key="11">
    <source>
        <dbReference type="ARBA" id="ARBA00022984"/>
    </source>
</evidence>
<gene>
    <name evidence="16 18" type="primary">murB</name>
    <name evidence="18" type="ordered locus">TEPIRE1_0754</name>
</gene>
<feature type="active site" description="Proton donor" evidence="16">
    <location>
        <position position="227"/>
    </location>
</feature>
<evidence type="ECO:0000313" key="18">
    <source>
        <dbReference type="EMBL" id="CCP25450.1"/>
    </source>
</evidence>
<dbReference type="KEGG" id="tae:TepiRe1_0754"/>
<proteinExistence type="inferred from homology"/>
<evidence type="ECO:0000256" key="8">
    <source>
        <dbReference type="ARBA" id="ARBA00022827"/>
    </source>
</evidence>
<keyword evidence="10 16" id="KW-0133">Cell shape</keyword>
<organism evidence="18 19">
    <name type="scientific">Tepidanaerobacter acetatoxydans (strain DSM 21804 / JCM 16047 / Re1)</name>
    <dbReference type="NCBI Taxonomy" id="1209989"/>
    <lineage>
        <taxon>Bacteria</taxon>
        <taxon>Bacillati</taxon>
        <taxon>Bacillota</taxon>
        <taxon>Clostridia</taxon>
        <taxon>Thermosediminibacterales</taxon>
        <taxon>Tepidanaerobacteraceae</taxon>
        <taxon>Tepidanaerobacter</taxon>
    </lineage>
</organism>
<keyword evidence="14 16" id="KW-0961">Cell wall biogenesis/degradation</keyword>
<dbReference type="GO" id="GO:0005829">
    <property type="term" value="C:cytosol"/>
    <property type="evidence" value="ECO:0007669"/>
    <property type="project" value="TreeGrafter"/>
</dbReference>
<dbReference type="HAMAP" id="MF_00037">
    <property type="entry name" value="MurB"/>
    <property type="match status" value="1"/>
</dbReference>
<dbReference type="STRING" id="1209989.TepRe1_0695"/>
<feature type="domain" description="FAD-binding PCMH-type" evidence="17">
    <location>
        <begin position="33"/>
        <end position="198"/>
    </location>
</feature>
<dbReference type="Proteomes" id="UP000010802">
    <property type="component" value="Chromosome"/>
</dbReference>
<comment type="pathway">
    <text evidence="4 16">Cell wall biogenesis; peptidoglycan biosynthesis.</text>
</comment>
<evidence type="ECO:0000256" key="16">
    <source>
        <dbReference type="HAMAP-Rule" id="MF_00037"/>
    </source>
</evidence>
<name>F4LWI0_TEPAE</name>
<dbReference type="UniPathway" id="UPA00219"/>
<dbReference type="Pfam" id="PF01565">
    <property type="entry name" value="FAD_binding_4"/>
    <property type="match status" value="1"/>
</dbReference>
<evidence type="ECO:0000256" key="7">
    <source>
        <dbReference type="ARBA" id="ARBA00022630"/>
    </source>
</evidence>
<accession>L0RWV2</accession>
<dbReference type="Gene3D" id="3.30.465.10">
    <property type="match status" value="1"/>
</dbReference>
<dbReference type="Gene3D" id="3.30.43.10">
    <property type="entry name" value="Uridine Diphospho-n-acetylenolpyruvylglucosamine Reductase, domain 2"/>
    <property type="match status" value="1"/>
</dbReference>
<evidence type="ECO:0000256" key="6">
    <source>
        <dbReference type="ARBA" id="ARBA00022618"/>
    </source>
</evidence>
<dbReference type="PATRIC" id="fig|1209989.3.peg.828"/>
<dbReference type="NCBIfam" id="NF010480">
    <property type="entry name" value="PRK13905.1"/>
    <property type="match status" value="1"/>
</dbReference>
<dbReference type="OrthoDB" id="9804753at2"/>
<dbReference type="PANTHER" id="PTHR21071:SF4">
    <property type="entry name" value="UDP-N-ACETYLENOLPYRUVOYLGLUCOSAMINE REDUCTASE"/>
    <property type="match status" value="1"/>
</dbReference>
<evidence type="ECO:0000256" key="12">
    <source>
        <dbReference type="ARBA" id="ARBA00023002"/>
    </source>
</evidence>
<evidence type="ECO:0000256" key="3">
    <source>
        <dbReference type="ARBA" id="ARBA00004496"/>
    </source>
</evidence>
<dbReference type="InterPro" id="IPR036318">
    <property type="entry name" value="FAD-bd_PCMH-like_sf"/>
</dbReference>
<dbReference type="GO" id="GO:0008762">
    <property type="term" value="F:UDP-N-acetylmuramate dehydrogenase activity"/>
    <property type="evidence" value="ECO:0007669"/>
    <property type="project" value="UniProtKB-UniRule"/>
</dbReference>
<keyword evidence="12 16" id="KW-0560">Oxidoreductase</keyword>
<dbReference type="InterPro" id="IPR006094">
    <property type="entry name" value="Oxid_FAD_bind_N"/>
</dbReference>
<dbReference type="EC" id="1.3.1.98" evidence="16"/>
<dbReference type="PANTHER" id="PTHR21071">
    <property type="entry name" value="UDP-N-ACETYLENOLPYRUVOYLGLUCOSAMINE REDUCTASE"/>
    <property type="match status" value="1"/>
</dbReference>
<dbReference type="eggNOG" id="COG0812">
    <property type="taxonomic scope" value="Bacteria"/>
</dbReference>
<evidence type="ECO:0000256" key="2">
    <source>
        <dbReference type="ARBA" id="ARBA00003921"/>
    </source>
</evidence>
<dbReference type="AlphaFoldDB" id="F4LWI0"/>
<keyword evidence="9 16" id="KW-0521">NADP</keyword>
<dbReference type="GO" id="GO:0008360">
    <property type="term" value="P:regulation of cell shape"/>
    <property type="evidence" value="ECO:0007669"/>
    <property type="project" value="UniProtKB-KW"/>
</dbReference>
<sequence length="303" mass="33337">MDVTKIYEIMREFLPESQVKINEPMKKHTSFRIGGPADIMVLPTNIGEVTSIIKVCRQNDIPFFVMGNGTNLLVKDEGIRGVVMKLAQNFNDANVNKNIIRCKAGVPLSALSRIALESSLSGLEFANGIPGTVGGAVVMNAGAYGGEMADVVKKVTVVDMNGRLYEMQKEELDYSYRRCILQDGDRILLEVEMELLPGNYEDIKRQMEEFAACRKAKQPLNLPSAGSAFKRPPGHFAGALIEKAGLKGYRIGGAMVSDKHAGFIVNVENATFKDVISLISHVQKEVKRKFNVDLESEIKIIGD</sequence>
<dbReference type="InterPro" id="IPR016166">
    <property type="entry name" value="FAD-bd_PCMH"/>
</dbReference>
<evidence type="ECO:0000256" key="13">
    <source>
        <dbReference type="ARBA" id="ARBA00023306"/>
    </source>
</evidence>
<dbReference type="SUPFAM" id="SSF56176">
    <property type="entry name" value="FAD-binding/transporter-associated domain-like"/>
    <property type="match status" value="1"/>
</dbReference>
<comment type="catalytic activity">
    <reaction evidence="15 16">
        <text>UDP-N-acetyl-alpha-D-muramate + NADP(+) = UDP-N-acetyl-3-O-(1-carboxyvinyl)-alpha-D-glucosamine + NADPH + H(+)</text>
        <dbReference type="Rhea" id="RHEA:12248"/>
        <dbReference type="ChEBI" id="CHEBI:15378"/>
        <dbReference type="ChEBI" id="CHEBI:57783"/>
        <dbReference type="ChEBI" id="CHEBI:58349"/>
        <dbReference type="ChEBI" id="CHEBI:68483"/>
        <dbReference type="ChEBI" id="CHEBI:70757"/>
        <dbReference type="EC" id="1.3.1.98"/>
    </reaction>
</comment>
<dbReference type="InterPro" id="IPR036635">
    <property type="entry name" value="MurB_C_sf"/>
</dbReference>
<protein>
    <recommendedName>
        <fullName evidence="16">UDP-N-acetylenolpyruvoylglucosamine reductase</fullName>
        <ecNumber evidence="16">1.3.1.98</ecNumber>
    </recommendedName>
    <alternativeName>
        <fullName evidence="16">UDP-N-acetylmuramate dehydrogenase</fullName>
    </alternativeName>
</protein>
<evidence type="ECO:0000256" key="15">
    <source>
        <dbReference type="ARBA" id="ARBA00048914"/>
    </source>
</evidence>
<keyword evidence="11 16" id="KW-0573">Peptidoglycan synthesis</keyword>
<evidence type="ECO:0000256" key="5">
    <source>
        <dbReference type="ARBA" id="ARBA00022490"/>
    </source>
</evidence>
<comment type="cofactor">
    <cofactor evidence="1 16">
        <name>FAD</name>
        <dbReference type="ChEBI" id="CHEBI:57692"/>
    </cofactor>
</comment>
<evidence type="ECO:0000259" key="17">
    <source>
        <dbReference type="PROSITE" id="PS51387"/>
    </source>
</evidence>
<dbReference type="RefSeq" id="WP_013777805.1">
    <property type="nucleotide sequence ID" value="NC_015519.1"/>
</dbReference>
<evidence type="ECO:0000256" key="10">
    <source>
        <dbReference type="ARBA" id="ARBA00022960"/>
    </source>
</evidence>
<comment type="subcellular location">
    <subcellularLocation>
        <location evidence="3 16">Cytoplasm</location>
    </subcellularLocation>
</comment>
<keyword evidence="19" id="KW-1185">Reference proteome</keyword>
<evidence type="ECO:0000256" key="1">
    <source>
        <dbReference type="ARBA" id="ARBA00001974"/>
    </source>
</evidence>
<dbReference type="SUPFAM" id="SSF56194">
    <property type="entry name" value="Uridine diphospho-N-Acetylenolpyruvylglucosamine reductase, MurB, C-terminal domain"/>
    <property type="match status" value="1"/>
</dbReference>
<evidence type="ECO:0000313" key="19">
    <source>
        <dbReference type="Proteomes" id="UP000010802"/>
    </source>
</evidence>
<dbReference type="Pfam" id="PF02873">
    <property type="entry name" value="MurB_C"/>
    <property type="match status" value="1"/>
</dbReference>
<comment type="similarity">
    <text evidence="16">Belongs to the MurB family.</text>
</comment>
<dbReference type="GO" id="GO:0051301">
    <property type="term" value="P:cell division"/>
    <property type="evidence" value="ECO:0007669"/>
    <property type="project" value="UniProtKB-KW"/>
</dbReference>
<dbReference type="HOGENOM" id="CLU_035304_1_1_9"/>
<keyword evidence="5 16" id="KW-0963">Cytoplasm</keyword>
<accession>F4LWI0</accession>
<dbReference type="NCBIfam" id="TIGR00179">
    <property type="entry name" value="murB"/>
    <property type="match status" value="1"/>
</dbReference>
<feature type="active site" evidence="16">
    <location>
        <position position="177"/>
    </location>
</feature>
<feature type="active site" evidence="16">
    <location>
        <position position="297"/>
    </location>
</feature>
<dbReference type="GO" id="GO:0009252">
    <property type="term" value="P:peptidoglycan biosynthetic process"/>
    <property type="evidence" value="ECO:0007669"/>
    <property type="project" value="UniProtKB-UniRule"/>
</dbReference>
<dbReference type="PROSITE" id="PS51387">
    <property type="entry name" value="FAD_PCMH"/>
    <property type="match status" value="1"/>
</dbReference>
<dbReference type="GO" id="GO:0071949">
    <property type="term" value="F:FAD binding"/>
    <property type="evidence" value="ECO:0007669"/>
    <property type="project" value="InterPro"/>
</dbReference>
<keyword evidence="7 16" id="KW-0285">Flavoprotein</keyword>
<reference evidence="19" key="1">
    <citation type="journal article" date="2013" name="Genome Announc.">
        <title>First genome sequence of a syntrophic acetate-oxidizing bacterium, Tepidanaerobacter acetatoxydans strain Re1.</title>
        <authorList>
            <person name="Manzoor S."/>
            <person name="Bongcam-Rudloff E."/>
            <person name="Schnurer A."/>
            <person name="Muller B."/>
        </authorList>
    </citation>
    <scope>NUCLEOTIDE SEQUENCE [LARGE SCALE GENOMIC DNA]</scope>
    <source>
        <strain evidence="19">Re1</strain>
    </source>
</reference>
<keyword evidence="13 16" id="KW-0131">Cell cycle</keyword>
<dbReference type="GO" id="GO:0071555">
    <property type="term" value="P:cell wall organization"/>
    <property type="evidence" value="ECO:0007669"/>
    <property type="project" value="UniProtKB-KW"/>
</dbReference>
<keyword evidence="6 16" id="KW-0132">Cell division</keyword>
<evidence type="ECO:0000256" key="4">
    <source>
        <dbReference type="ARBA" id="ARBA00004752"/>
    </source>
</evidence>
<dbReference type="Gene3D" id="3.90.78.10">
    <property type="entry name" value="UDP-N-acetylenolpyruvoylglucosamine reductase, C-terminal domain"/>
    <property type="match status" value="1"/>
</dbReference>
<dbReference type="EMBL" id="HF563609">
    <property type="protein sequence ID" value="CCP25450.1"/>
    <property type="molecule type" value="Genomic_DNA"/>
</dbReference>
<dbReference type="InterPro" id="IPR003170">
    <property type="entry name" value="MurB"/>
</dbReference>
<comment type="function">
    <text evidence="2 16">Cell wall formation.</text>
</comment>
<evidence type="ECO:0000256" key="9">
    <source>
        <dbReference type="ARBA" id="ARBA00022857"/>
    </source>
</evidence>